<dbReference type="EMBL" id="CM023487">
    <property type="protein sequence ID" value="KAH6926971.1"/>
    <property type="molecule type" value="Genomic_DNA"/>
</dbReference>
<keyword evidence="2" id="KW-1185">Reference proteome</keyword>
<evidence type="ECO:0000313" key="2">
    <source>
        <dbReference type="Proteomes" id="UP000821845"/>
    </source>
</evidence>
<evidence type="ECO:0000313" key="1">
    <source>
        <dbReference type="EMBL" id="KAH6926971.1"/>
    </source>
</evidence>
<accession>A0ACB7RW81</accession>
<dbReference type="Proteomes" id="UP000821845">
    <property type="component" value="Chromosome 7"/>
</dbReference>
<name>A0ACB7RW81_HYAAI</name>
<reference evidence="1" key="1">
    <citation type="submission" date="2020-05" db="EMBL/GenBank/DDBJ databases">
        <title>Large-scale comparative analyses of tick genomes elucidate their genetic diversity and vector capacities.</title>
        <authorList>
            <person name="Jia N."/>
            <person name="Wang J."/>
            <person name="Shi W."/>
            <person name="Du L."/>
            <person name="Sun Y."/>
            <person name="Zhan W."/>
            <person name="Jiang J."/>
            <person name="Wang Q."/>
            <person name="Zhang B."/>
            <person name="Ji P."/>
            <person name="Sakyi L.B."/>
            <person name="Cui X."/>
            <person name="Yuan T."/>
            <person name="Jiang B."/>
            <person name="Yang W."/>
            <person name="Lam T.T.-Y."/>
            <person name="Chang Q."/>
            <person name="Ding S."/>
            <person name="Wang X."/>
            <person name="Zhu J."/>
            <person name="Ruan X."/>
            <person name="Zhao L."/>
            <person name="Wei J."/>
            <person name="Que T."/>
            <person name="Du C."/>
            <person name="Cheng J."/>
            <person name="Dai P."/>
            <person name="Han X."/>
            <person name="Huang E."/>
            <person name="Gao Y."/>
            <person name="Liu J."/>
            <person name="Shao H."/>
            <person name="Ye R."/>
            <person name="Li L."/>
            <person name="Wei W."/>
            <person name="Wang X."/>
            <person name="Wang C."/>
            <person name="Yang T."/>
            <person name="Huo Q."/>
            <person name="Li W."/>
            <person name="Guo W."/>
            <person name="Chen H."/>
            <person name="Zhou L."/>
            <person name="Ni X."/>
            <person name="Tian J."/>
            <person name="Zhou Y."/>
            <person name="Sheng Y."/>
            <person name="Liu T."/>
            <person name="Pan Y."/>
            <person name="Xia L."/>
            <person name="Li J."/>
            <person name="Zhao F."/>
            <person name="Cao W."/>
        </authorList>
    </citation>
    <scope>NUCLEOTIDE SEQUENCE</scope>
    <source>
        <strain evidence="1">Hyas-2018</strain>
    </source>
</reference>
<sequence length="1210" mass="134724">MPYVRHNVFTLDSQRWHERPWSAKSRYSPIKKAKEMNPLCFADATTNDALRAERSTMIKDALGERVMIMDGAMGTMIQQFSLDEAAYRGSEFANHDRPLQGNNDLLNLTRPDIVMEIHKRYLEAGADFVETNTFSSTSVAQADYGLSHLAYRLNLEGARLARRACEHVQAETGQPRFVCGALGPTNRTLSISPYVDRPHERNICQPRFVCGALGPTNRTLSISPYVDRPHERNISFDELSAAYGEQVRGLVDGGVDVLLVETVFDTANCKVSGTIVDKSGRNLSGQTCEAFVVSVSHIKPLCIGLNCALGANEMRPYLKNMFAFTDAYVICYPNAGLPNEFGEYDETPEDMADSIKEFVESGLVNVVGGCCGTTPEHVRAIADAVRGLKPRTPPAAVRRGWLEAAIISSETLFVNVGERCNIAGCRRFAEMLRQGEIPVAKEQVEMGAQILDINVDDGMIDGVQAMTKFLNLIASEPEVSKVPICIDSSNFDVILAGLKCVQGKGIVNSISLKEGKEEFLKQAQAIKKFGAAVVVMAFDEVGQAGMDMGIVNAGCLPVYDSIDPELLRLCEAVVMNTDPEATEKLLEYAKGLGKGVNRKDAEDGWRKASVEERLKTALIKVGCIISTSAVQSTVRQRVFVLEYSVIPMPFRAQGMSIVGDLFGEGKMFLPQVIKSARVMKRAVAYLVPFMEREKEEARRLLGSSATNEVSHSGVVVLATVRGDVHDIGKNIVAVVLGCNNFRVVDLGVMVPCEKMLDVVREENADILGLSGLITPSLNEMIHVATEMERRKLSIPLLIGGATTSKRHTAVKIAPRYRQPVIYVPDASKSVVVCTSLLDTKKRKALIEDVEDEYEELREDYMDSQRERKYVSLDYARQNGLRLNWSIDFTPMRPLFLGTKIFEDVDIEKLVPYIDWKPFFDVWQLKGKYPNHRYPKIFEDDVVGEEAKRLFDEANQMLAEIIDRRLLEARGVVGFYSANSVGDDIHLYKDDGFPRRQKVATLFGLRQQAAKSKPSPFYCLSDFVAPTESGVQDYVGLFAVSTGFGCEEACAGYRENHDDFKVIMIEALADRLAEAFAEMLHVEVRKVYWGYSPHESLERAELHSVKYKAMDTHGSQGIRPAPGYPCQPDHSEKLTLWRLMNVQEEVGIELTDTLAMRPAASVCGLYLAHPQAYLLRRGSQSLRDQVEDYARRKGTTFEEIRKWLGPILDTD</sequence>
<protein>
    <submittedName>
        <fullName evidence="1">Uncharacterized protein</fullName>
    </submittedName>
</protein>
<gene>
    <name evidence="1" type="ORF">HPB50_024346</name>
</gene>
<organism evidence="1 2">
    <name type="scientific">Hyalomma asiaticum</name>
    <name type="common">Tick</name>
    <dbReference type="NCBI Taxonomy" id="266040"/>
    <lineage>
        <taxon>Eukaryota</taxon>
        <taxon>Metazoa</taxon>
        <taxon>Ecdysozoa</taxon>
        <taxon>Arthropoda</taxon>
        <taxon>Chelicerata</taxon>
        <taxon>Arachnida</taxon>
        <taxon>Acari</taxon>
        <taxon>Parasitiformes</taxon>
        <taxon>Ixodida</taxon>
        <taxon>Ixodoidea</taxon>
        <taxon>Ixodidae</taxon>
        <taxon>Hyalomminae</taxon>
        <taxon>Hyalomma</taxon>
    </lineage>
</organism>
<comment type="caution">
    <text evidence="1">The sequence shown here is derived from an EMBL/GenBank/DDBJ whole genome shotgun (WGS) entry which is preliminary data.</text>
</comment>
<proteinExistence type="predicted"/>